<accession>A0A6L2P903</accession>
<protein>
    <recommendedName>
        <fullName evidence="4">Fcf2 pre-rRNA processing C-terminal domain-containing protein</fullName>
    </recommendedName>
</protein>
<dbReference type="Pfam" id="PF08698">
    <property type="entry name" value="Fcf2"/>
    <property type="match status" value="1"/>
</dbReference>
<comment type="subcellular location">
    <subcellularLocation>
        <location evidence="1">Nucleus</location>
        <location evidence="1">Nucleolus</location>
    </subcellularLocation>
</comment>
<feature type="region of interest" description="Disordered" evidence="3">
    <location>
        <begin position="1"/>
        <end position="105"/>
    </location>
</feature>
<dbReference type="PANTHER" id="PTHR21686:SF12">
    <property type="entry name" value="DEOXYNUCLEOTIDYLTRANSFERASE TERMINAL-INTERACTING PROTEIN 2"/>
    <property type="match status" value="1"/>
</dbReference>
<reference evidence="6" key="1">
    <citation type="submission" date="2020-01" db="EMBL/GenBank/DDBJ databases">
        <title>Draft genome sequence of the Termite Coptotermes fromosanus.</title>
        <authorList>
            <person name="Itakura S."/>
            <person name="Yosikawa Y."/>
            <person name="Umezawa K."/>
        </authorList>
    </citation>
    <scope>NUCLEOTIDE SEQUENCE [LARGE SCALE GENOMIC DNA]</scope>
</reference>
<dbReference type="Proteomes" id="UP000502823">
    <property type="component" value="Unassembled WGS sequence"/>
</dbReference>
<dbReference type="FunCoup" id="A0A6L2P903">
    <property type="interactions" value="538"/>
</dbReference>
<dbReference type="GO" id="GO:0006396">
    <property type="term" value="P:RNA processing"/>
    <property type="evidence" value="ECO:0007669"/>
    <property type="project" value="TreeGrafter"/>
</dbReference>
<organism evidence="5 6">
    <name type="scientific">Coptotermes formosanus</name>
    <name type="common">Formosan subterranean termite</name>
    <dbReference type="NCBI Taxonomy" id="36987"/>
    <lineage>
        <taxon>Eukaryota</taxon>
        <taxon>Metazoa</taxon>
        <taxon>Ecdysozoa</taxon>
        <taxon>Arthropoda</taxon>
        <taxon>Hexapoda</taxon>
        <taxon>Insecta</taxon>
        <taxon>Pterygota</taxon>
        <taxon>Neoptera</taxon>
        <taxon>Polyneoptera</taxon>
        <taxon>Dictyoptera</taxon>
        <taxon>Blattodea</taxon>
        <taxon>Blattoidea</taxon>
        <taxon>Termitoidae</taxon>
        <taxon>Rhinotermitidae</taxon>
        <taxon>Coptotermes</taxon>
    </lineage>
</organism>
<dbReference type="GO" id="GO:0003723">
    <property type="term" value="F:RNA binding"/>
    <property type="evidence" value="ECO:0007669"/>
    <property type="project" value="TreeGrafter"/>
</dbReference>
<proteinExistence type="predicted"/>
<dbReference type="AlphaFoldDB" id="A0A6L2P903"/>
<feature type="domain" description="Fcf2 pre-rRNA processing C-terminal" evidence="4">
    <location>
        <begin position="207"/>
        <end position="300"/>
    </location>
</feature>
<evidence type="ECO:0000313" key="5">
    <source>
        <dbReference type="EMBL" id="GFG28739.1"/>
    </source>
</evidence>
<dbReference type="InterPro" id="IPR014810">
    <property type="entry name" value="Fcf2_C"/>
</dbReference>
<keyword evidence="2" id="KW-0539">Nucleus</keyword>
<dbReference type="GO" id="GO:0005730">
    <property type="term" value="C:nucleolus"/>
    <property type="evidence" value="ECO:0007669"/>
    <property type="project" value="UniProtKB-SubCell"/>
</dbReference>
<evidence type="ECO:0000256" key="2">
    <source>
        <dbReference type="ARBA" id="ARBA00023242"/>
    </source>
</evidence>
<dbReference type="InParanoid" id="A0A6L2P903"/>
<feature type="compositionally biased region" description="Polar residues" evidence="3">
    <location>
        <begin position="1"/>
        <end position="38"/>
    </location>
</feature>
<gene>
    <name evidence="5" type="ORF">Cfor_06018</name>
</gene>
<sequence>MNNLTQELTRSGEETNASADIPEQTFQNIRKQCTQNEIGMQENDSEFFIIDVAGQASNGANRSESDEDESDDSRNALDNLFKVDTVGKDGQNDDSDTEYDSDDDNCVIELPLPRFPVVIKKQETVKSCSSSSKKEEVEDYSMNESYLDIHLTQRKGAAVDKEARKFTKVDDVLKKSVITPGFEKLESVPAYQESDRILQKKRKKERERTKGSNWFNMPATELTDELKNDLEILRMRSVLDPKHFYKKNDLKVLPKYFQVGKVLDSPADFYHSRVPKKERKRTIVDELLADSEFKRYNKRRYKEIIEERRKTHYKAHIRAKKLKHKK</sequence>
<dbReference type="InterPro" id="IPR039883">
    <property type="entry name" value="Fcf2/DNTTIP2"/>
</dbReference>
<name>A0A6L2P903_COPFO</name>
<evidence type="ECO:0000313" key="6">
    <source>
        <dbReference type="Proteomes" id="UP000502823"/>
    </source>
</evidence>
<feature type="compositionally biased region" description="Acidic residues" evidence="3">
    <location>
        <begin position="92"/>
        <end position="105"/>
    </location>
</feature>
<comment type="caution">
    <text evidence="5">The sequence shown here is derived from an EMBL/GenBank/DDBJ whole genome shotgun (WGS) entry which is preliminary data.</text>
</comment>
<evidence type="ECO:0000259" key="4">
    <source>
        <dbReference type="Pfam" id="PF08698"/>
    </source>
</evidence>
<keyword evidence="6" id="KW-1185">Reference proteome</keyword>
<evidence type="ECO:0000256" key="1">
    <source>
        <dbReference type="ARBA" id="ARBA00004604"/>
    </source>
</evidence>
<dbReference type="EMBL" id="BLKM01000078">
    <property type="protein sequence ID" value="GFG28739.1"/>
    <property type="molecule type" value="Genomic_DNA"/>
</dbReference>
<dbReference type="PANTHER" id="PTHR21686">
    <property type="entry name" value="DEOXYNUCLEOTIDYLTRANSFERASE TERMINAL-INTERACTING PROTEIN 2"/>
    <property type="match status" value="1"/>
</dbReference>
<evidence type="ECO:0000256" key="3">
    <source>
        <dbReference type="SAM" id="MobiDB-lite"/>
    </source>
</evidence>
<dbReference type="OrthoDB" id="427886at2759"/>